<dbReference type="PANTHER" id="PTHR36182:SF1">
    <property type="entry name" value="PROTEIN, PUTATIVE (AFU_ORTHOLOGUE AFUA_6G10930)-RELATED"/>
    <property type="match status" value="1"/>
</dbReference>
<evidence type="ECO:0008006" key="3">
    <source>
        <dbReference type="Google" id="ProtNLM"/>
    </source>
</evidence>
<feature type="non-terminal residue" evidence="1">
    <location>
        <position position="132"/>
    </location>
</feature>
<dbReference type="Gene3D" id="2.70.50.70">
    <property type="match status" value="1"/>
</dbReference>
<keyword evidence="2" id="KW-1185">Reference proteome</keyword>
<dbReference type="PANTHER" id="PTHR36182">
    <property type="entry name" value="PROTEIN, PUTATIVE (AFU_ORTHOLOGUE AFUA_6G10930)-RELATED"/>
    <property type="match status" value="1"/>
</dbReference>
<organism evidence="1 2">
    <name type="scientific">Modicella reniformis</name>
    <dbReference type="NCBI Taxonomy" id="1440133"/>
    <lineage>
        <taxon>Eukaryota</taxon>
        <taxon>Fungi</taxon>
        <taxon>Fungi incertae sedis</taxon>
        <taxon>Mucoromycota</taxon>
        <taxon>Mortierellomycotina</taxon>
        <taxon>Mortierellomycetes</taxon>
        <taxon>Mortierellales</taxon>
        <taxon>Mortierellaceae</taxon>
        <taxon>Modicella</taxon>
    </lineage>
</organism>
<dbReference type="OrthoDB" id="2342176at2759"/>
<accession>A0A9P6JHK8</accession>
<dbReference type="EMBL" id="JAAAHW010003970">
    <property type="protein sequence ID" value="KAF9979799.1"/>
    <property type="molecule type" value="Genomic_DNA"/>
</dbReference>
<proteinExistence type="predicted"/>
<protein>
    <recommendedName>
        <fullName evidence="3">Chitin-binding type-4 domain-containing protein</fullName>
    </recommendedName>
</protein>
<dbReference type="Proteomes" id="UP000749646">
    <property type="component" value="Unassembled WGS sequence"/>
</dbReference>
<reference evidence="1" key="1">
    <citation type="journal article" date="2020" name="Fungal Divers.">
        <title>Resolving the Mortierellaceae phylogeny through synthesis of multi-gene phylogenetics and phylogenomics.</title>
        <authorList>
            <person name="Vandepol N."/>
            <person name="Liber J."/>
            <person name="Desiro A."/>
            <person name="Na H."/>
            <person name="Kennedy M."/>
            <person name="Barry K."/>
            <person name="Grigoriev I.V."/>
            <person name="Miller A.N."/>
            <person name="O'Donnell K."/>
            <person name="Stajich J.E."/>
            <person name="Bonito G."/>
        </authorList>
    </citation>
    <scope>NUCLEOTIDE SEQUENCE</scope>
    <source>
        <strain evidence="1">MES-2147</strain>
    </source>
</reference>
<sequence length="132" mass="14734">MAISNPRAQGGPWAPIGRVGTVHAWIGFREPNGRKPFPCGGYKKGPVNTYKAGEIIDVHFWTFDVKDYANFPPPKGLSIPRHGGGSCEFSLSYDAGKTWWVIGQYTKTCPDIYYEWPVLIPQNIPSSHRTPQ</sequence>
<comment type="caution">
    <text evidence="1">The sequence shown here is derived from an EMBL/GenBank/DDBJ whole genome shotgun (WGS) entry which is preliminary data.</text>
</comment>
<dbReference type="AlphaFoldDB" id="A0A9P6JHK8"/>
<evidence type="ECO:0000313" key="1">
    <source>
        <dbReference type="EMBL" id="KAF9979799.1"/>
    </source>
</evidence>
<gene>
    <name evidence="1" type="ORF">BGZ65_006000</name>
</gene>
<evidence type="ECO:0000313" key="2">
    <source>
        <dbReference type="Proteomes" id="UP000749646"/>
    </source>
</evidence>
<name>A0A9P6JHK8_9FUNG</name>